<sequence>MIMPWAVTLIVKDCGSSAPIPGALVTDGVGGGYTDSYGQFIAVIDDAYTGYVVQISKANYSARNFTFDRSQIGTVQNTCLTVYVAPPSGGGGGGWQISCFIVTAATGSETSEEVAGMRALRDRVSARSALAGRLIEAIYDEYWQFSPAIADRIRDSESARMAVMALVVRPLFAWYQLAGQLALAPSDDAAVGQAEKALRGACPRYLGPAKVAGYLQQLADGRALPASMPPLLAQLAPRLQQALGLPLVRWAILEPLLRTWQGAADHLDMRQQVAAWLGGAPLDTLAMPDAATLHAELADLASLLAFDADARSTVGARLAAAWPASAEALARVDLCERQT</sequence>
<evidence type="ECO:0008006" key="2">
    <source>
        <dbReference type="Google" id="ProtNLM"/>
    </source>
</evidence>
<dbReference type="InterPro" id="IPR049886">
    <property type="entry name" value="CFI_box_CTERM_dom"/>
</dbReference>
<reference evidence="1" key="1">
    <citation type="submission" date="2015-10" db="EMBL/GenBank/DDBJ databases">
        <authorList>
            <person name="Gilbert D.G."/>
        </authorList>
    </citation>
    <scope>NUCLEOTIDE SEQUENCE</scope>
    <source>
        <strain evidence="1">Phyl III-seqv23</strain>
    </source>
</reference>
<protein>
    <recommendedName>
        <fullName evidence="2">Peptidase</fullName>
    </recommendedName>
</protein>
<organism evidence="1">
    <name type="scientific">Ralstonia solanacearum</name>
    <name type="common">Pseudomonas solanacearum</name>
    <dbReference type="NCBI Taxonomy" id="305"/>
    <lineage>
        <taxon>Bacteria</taxon>
        <taxon>Pseudomonadati</taxon>
        <taxon>Pseudomonadota</taxon>
        <taxon>Betaproteobacteria</taxon>
        <taxon>Burkholderiales</taxon>
        <taxon>Burkholderiaceae</taxon>
        <taxon>Ralstonia</taxon>
        <taxon>Ralstonia solanacearum species complex</taxon>
    </lineage>
</organism>
<proteinExistence type="predicted"/>
<name>A0A0S4UYN6_RALSL</name>
<accession>A0A0S4UYN6</accession>
<dbReference type="NCBIfam" id="NF041770">
    <property type="entry name" value="CFI_box_CTERM"/>
    <property type="match status" value="1"/>
</dbReference>
<dbReference type="EMBL" id="LN899824">
    <property type="protein sequence ID" value="CUV27435.1"/>
    <property type="molecule type" value="Genomic_DNA"/>
</dbReference>
<gene>
    <name evidence="1" type="ORF">RUN1985_v1_70149</name>
</gene>
<evidence type="ECO:0000313" key="1">
    <source>
        <dbReference type="EMBL" id="CUV27435.1"/>
    </source>
</evidence>
<dbReference type="AlphaFoldDB" id="A0A0S4UYN6"/>